<dbReference type="AlphaFoldDB" id="A0A540V9F3"/>
<sequence>MNKPVNCRYFYGDYFRGKNKEECRLLAANPNNPYPWHRSLCNTCPVPKILIETNCPDLMLEAEVRRKFLRQRVEVTFAVCGKHLIELEDPRHCPQCARDQQGGSAS</sequence>
<keyword evidence="2" id="KW-1185">Reference proteome</keyword>
<dbReference type="Proteomes" id="UP000317371">
    <property type="component" value="Unassembled WGS sequence"/>
</dbReference>
<name>A0A540V9F3_9CHLR</name>
<dbReference type="RefSeq" id="WP_141612261.1">
    <property type="nucleotide sequence ID" value="NZ_VIGC02000041.1"/>
</dbReference>
<proteinExistence type="predicted"/>
<evidence type="ECO:0000313" key="2">
    <source>
        <dbReference type="Proteomes" id="UP000317371"/>
    </source>
</evidence>
<protein>
    <submittedName>
        <fullName evidence="1">Uncharacterized protein</fullName>
    </submittedName>
</protein>
<dbReference type="InParanoid" id="A0A540V9F3"/>
<reference evidence="1 2" key="1">
    <citation type="submission" date="2019-06" db="EMBL/GenBank/DDBJ databases">
        <title>Genome sequence of Litorilinea aerophila BAA-2444.</title>
        <authorList>
            <person name="Maclea K.S."/>
            <person name="Maurais E.G."/>
            <person name="Iannazzi L.C."/>
        </authorList>
    </citation>
    <scope>NUCLEOTIDE SEQUENCE [LARGE SCALE GENOMIC DNA]</scope>
    <source>
        <strain evidence="1 2">ATCC BAA-2444</strain>
    </source>
</reference>
<comment type="caution">
    <text evidence="1">The sequence shown here is derived from an EMBL/GenBank/DDBJ whole genome shotgun (WGS) entry which is preliminary data.</text>
</comment>
<gene>
    <name evidence="1" type="ORF">FKZ61_21680</name>
</gene>
<dbReference type="EMBL" id="VIGC01000041">
    <property type="protein sequence ID" value="TQE93400.1"/>
    <property type="molecule type" value="Genomic_DNA"/>
</dbReference>
<organism evidence="1 2">
    <name type="scientific">Litorilinea aerophila</name>
    <dbReference type="NCBI Taxonomy" id="1204385"/>
    <lineage>
        <taxon>Bacteria</taxon>
        <taxon>Bacillati</taxon>
        <taxon>Chloroflexota</taxon>
        <taxon>Caldilineae</taxon>
        <taxon>Caldilineales</taxon>
        <taxon>Caldilineaceae</taxon>
        <taxon>Litorilinea</taxon>
    </lineage>
</organism>
<accession>A0A540V9F3</accession>
<dbReference type="OrthoDB" id="163567at2"/>
<evidence type="ECO:0000313" key="1">
    <source>
        <dbReference type="EMBL" id="TQE93400.1"/>
    </source>
</evidence>